<comment type="caution">
    <text evidence="1">The sequence shown here is derived from an EMBL/GenBank/DDBJ whole genome shotgun (WGS) entry which is preliminary data.</text>
</comment>
<reference evidence="2" key="1">
    <citation type="journal article" date="2023" name="Nat. Plants">
        <title>Single-cell RNA sequencing provides a high-resolution roadmap for understanding the multicellular compartmentation of specialized metabolism.</title>
        <authorList>
            <person name="Sun S."/>
            <person name="Shen X."/>
            <person name="Li Y."/>
            <person name="Li Y."/>
            <person name="Wang S."/>
            <person name="Li R."/>
            <person name="Zhang H."/>
            <person name="Shen G."/>
            <person name="Guo B."/>
            <person name="Wei J."/>
            <person name="Xu J."/>
            <person name="St-Pierre B."/>
            <person name="Chen S."/>
            <person name="Sun C."/>
        </authorList>
    </citation>
    <scope>NUCLEOTIDE SEQUENCE [LARGE SCALE GENOMIC DNA]</scope>
</reference>
<dbReference type="EMBL" id="CM044705">
    <property type="protein sequence ID" value="KAI5665340.1"/>
    <property type="molecule type" value="Genomic_DNA"/>
</dbReference>
<organism evidence="1 2">
    <name type="scientific">Catharanthus roseus</name>
    <name type="common">Madagascar periwinkle</name>
    <name type="synonym">Vinca rosea</name>
    <dbReference type="NCBI Taxonomy" id="4058"/>
    <lineage>
        <taxon>Eukaryota</taxon>
        <taxon>Viridiplantae</taxon>
        <taxon>Streptophyta</taxon>
        <taxon>Embryophyta</taxon>
        <taxon>Tracheophyta</taxon>
        <taxon>Spermatophyta</taxon>
        <taxon>Magnoliopsida</taxon>
        <taxon>eudicotyledons</taxon>
        <taxon>Gunneridae</taxon>
        <taxon>Pentapetalae</taxon>
        <taxon>asterids</taxon>
        <taxon>lamiids</taxon>
        <taxon>Gentianales</taxon>
        <taxon>Apocynaceae</taxon>
        <taxon>Rauvolfioideae</taxon>
        <taxon>Vinceae</taxon>
        <taxon>Catharanthinae</taxon>
        <taxon>Catharanthus</taxon>
    </lineage>
</organism>
<gene>
    <name evidence="1" type="ORF">M9H77_24663</name>
</gene>
<name>A0ACC0AYB9_CATRO</name>
<evidence type="ECO:0000313" key="1">
    <source>
        <dbReference type="EMBL" id="KAI5665340.1"/>
    </source>
</evidence>
<evidence type="ECO:0000313" key="2">
    <source>
        <dbReference type="Proteomes" id="UP001060085"/>
    </source>
</evidence>
<protein>
    <submittedName>
        <fullName evidence="1">Uncharacterized protein</fullName>
    </submittedName>
</protein>
<keyword evidence="2" id="KW-1185">Reference proteome</keyword>
<proteinExistence type="predicted"/>
<accession>A0ACC0AYB9</accession>
<dbReference type="Proteomes" id="UP001060085">
    <property type="component" value="Linkage Group LG05"/>
</dbReference>
<sequence length="872" mass="95370">MSVMFDGMNNLNSVVDSIEVNNESGIDNRAVSETLIENSGNGRVSVDVVGVLGEGSGTSNICGSGKVDLGGEMGAVDREESLKAEITRGNMESVVEQTNLENKEDFGGEETERCNGKLGMELKRVGNGDVEAIVERDQNQGMGVNVLPQHVQAGENVGINVDSDSSHHLNGDAISGCVNNGAGGSEYLIKSNLPVSDGVVDIMGPIWKADQNVNPNVLTEDKRINGSTEDLKGKDVRKGVLIPRVRGKENQTEKEGEFYVSDLVWGKVRSHPWWPGQIFEPSAATKKAMKYFKKDSYLIAYFGDQSFAWNEASKIRPFGMYFSEMEKQSNSESFNCAVDEVLGEVSRRIESRLACRCLQPASVPQLVARAGRHEQSNSRFREDGFPKADSLSPEKLVNYIELLAKAPNTAIDRLEFVMARAQFLAFNRWKGYREQSVFQDFDGISENEADPTGVQANSMMQGEGGQVLSGKAKPSTQDGSRKQKRVTADDQGKKRTKHIMELVQGGSSASLNGENKNEGKACRKLPLGSTRQKRKAVDVIDESGAKRRKGHSLESAKNKASSLPQIEVREGSTPSLEASNVDKSAFEDGGKPVNIYASGVSTLDIGDSFSGSLSLGEYPPTDEMLSNLVFAAKNHVEGYSSLILVAGFFSDFRNSICVEYNDPEKKKNSSGALKLLGMEEDSYWTDIFIESTPDEQVIFEYETNAEKVNVVAEPESVDISNPIAVNDHEKHAIVADDLDVEDPSAPIMGEKSNEESPTALTLNFNNLDSVPPIPNLNEIFSRYGPLFESETQILSKSKGGKVVVVFKRRRDAETAFSSTGKFSIFGFSLVSYRLKYLPAQRKAASKTKGKRKKSTSAEEEGCSKKKKKKKEA</sequence>